<evidence type="ECO:0000313" key="4">
    <source>
        <dbReference type="Proteomes" id="UP000800036"/>
    </source>
</evidence>
<evidence type="ECO:0000256" key="1">
    <source>
        <dbReference type="SAM" id="MobiDB-lite"/>
    </source>
</evidence>
<organism evidence="3 4">
    <name type="scientific">Bimuria novae-zelandiae CBS 107.79</name>
    <dbReference type="NCBI Taxonomy" id="1447943"/>
    <lineage>
        <taxon>Eukaryota</taxon>
        <taxon>Fungi</taxon>
        <taxon>Dikarya</taxon>
        <taxon>Ascomycota</taxon>
        <taxon>Pezizomycotina</taxon>
        <taxon>Dothideomycetes</taxon>
        <taxon>Pleosporomycetidae</taxon>
        <taxon>Pleosporales</taxon>
        <taxon>Massarineae</taxon>
        <taxon>Didymosphaeriaceae</taxon>
        <taxon>Bimuria</taxon>
    </lineage>
</organism>
<evidence type="ECO:0000313" key="3">
    <source>
        <dbReference type="EMBL" id="KAF1973877.1"/>
    </source>
</evidence>
<keyword evidence="2" id="KW-1133">Transmembrane helix</keyword>
<feature type="transmembrane region" description="Helical" evidence="2">
    <location>
        <begin position="88"/>
        <end position="108"/>
    </location>
</feature>
<keyword evidence="2" id="KW-0812">Transmembrane</keyword>
<keyword evidence="2" id="KW-0472">Membrane</keyword>
<accession>A0A6A5VKF3</accession>
<name>A0A6A5VKF3_9PLEO</name>
<protein>
    <submittedName>
        <fullName evidence="3">Uncharacterized protein</fullName>
    </submittedName>
</protein>
<feature type="region of interest" description="Disordered" evidence="1">
    <location>
        <begin position="1"/>
        <end position="25"/>
    </location>
</feature>
<dbReference type="AlphaFoldDB" id="A0A6A5VKF3"/>
<reference evidence="3" key="1">
    <citation type="journal article" date="2020" name="Stud. Mycol.">
        <title>101 Dothideomycetes genomes: a test case for predicting lifestyles and emergence of pathogens.</title>
        <authorList>
            <person name="Haridas S."/>
            <person name="Albert R."/>
            <person name="Binder M."/>
            <person name="Bloem J."/>
            <person name="Labutti K."/>
            <person name="Salamov A."/>
            <person name="Andreopoulos B."/>
            <person name="Baker S."/>
            <person name="Barry K."/>
            <person name="Bills G."/>
            <person name="Bluhm B."/>
            <person name="Cannon C."/>
            <person name="Castanera R."/>
            <person name="Culley D."/>
            <person name="Daum C."/>
            <person name="Ezra D."/>
            <person name="Gonzalez J."/>
            <person name="Henrissat B."/>
            <person name="Kuo A."/>
            <person name="Liang C."/>
            <person name="Lipzen A."/>
            <person name="Lutzoni F."/>
            <person name="Magnuson J."/>
            <person name="Mondo S."/>
            <person name="Nolan M."/>
            <person name="Ohm R."/>
            <person name="Pangilinan J."/>
            <person name="Park H.-J."/>
            <person name="Ramirez L."/>
            <person name="Alfaro M."/>
            <person name="Sun H."/>
            <person name="Tritt A."/>
            <person name="Yoshinaga Y."/>
            <person name="Zwiers L.-H."/>
            <person name="Turgeon B."/>
            <person name="Goodwin S."/>
            <person name="Spatafora J."/>
            <person name="Crous P."/>
            <person name="Grigoriev I."/>
        </authorList>
    </citation>
    <scope>NUCLEOTIDE SEQUENCE</scope>
    <source>
        <strain evidence="3">CBS 107.79</strain>
    </source>
</reference>
<sequence>MWSDCERKARKAVQGSTSPQPTSQLTHGSYISYSYGVAGGAGTHGVRGREKGVNVLYDSLSRGLTLYKILNTPKTPEFKSRYVFRGYAVYYIADVSPWGVACGVVVWWDMPCPNVYLPQSQACPIR</sequence>
<dbReference type="EMBL" id="ML976678">
    <property type="protein sequence ID" value="KAF1973877.1"/>
    <property type="molecule type" value="Genomic_DNA"/>
</dbReference>
<evidence type="ECO:0000256" key="2">
    <source>
        <dbReference type="SAM" id="Phobius"/>
    </source>
</evidence>
<gene>
    <name evidence="3" type="ORF">BU23DRAFT_126158</name>
</gene>
<feature type="compositionally biased region" description="Polar residues" evidence="1">
    <location>
        <begin position="14"/>
        <end position="25"/>
    </location>
</feature>
<proteinExistence type="predicted"/>
<dbReference type="Proteomes" id="UP000800036">
    <property type="component" value="Unassembled WGS sequence"/>
</dbReference>
<keyword evidence="4" id="KW-1185">Reference proteome</keyword>